<dbReference type="HOGENOM" id="CLU_1625490_0_0_5"/>
<accession>A7HUB1</accession>
<evidence type="ECO:0000313" key="2">
    <source>
        <dbReference type="EMBL" id="ABS63494.1"/>
    </source>
</evidence>
<dbReference type="eggNOG" id="COG4520">
    <property type="taxonomic scope" value="Bacteria"/>
</dbReference>
<gene>
    <name evidence="2" type="ordered locus">Plav_1879</name>
</gene>
<dbReference type="PROSITE" id="PS51257">
    <property type="entry name" value="PROKAR_LIPOPROTEIN"/>
    <property type="match status" value="1"/>
</dbReference>
<evidence type="ECO:0000256" key="1">
    <source>
        <dbReference type="SAM" id="SignalP"/>
    </source>
</evidence>
<dbReference type="OrthoDB" id="5402098at2"/>
<dbReference type="STRING" id="402881.Plav_1879"/>
<evidence type="ECO:0000313" key="3">
    <source>
        <dbReference type="Proteomes" id="UP000006377"/>
    </source>
</evidence>
<keyword evidence="1" id="KW-0732">Signal</keyword>
<dbReference type="RefSeq" id="WP_012110789.1">
    <property type="nucleotide sequence ID" value="NC_009719.1"/>
</dbReference>
<organism evidence="2 3">
    <name type="scientific">Parvibaculum lavamentivorans (strain DS-1 / DSM 13023 / NCIMB 13966)</name>
    <dbReference type="NCBI Taxonomy" id="402881"/>
    <lineage>
        <taxon>Bacteria</taxon>
        <taxon>Pseudomonadati</taxon>
        <taxon>Pseudomonadota</taxon>
        <taxon>Alphaproteobacteria</taxon>
        <taxon>Hyphomicrobiales</taxon>
        <taxon>Parvibaculaceae</taxon>
        <taxon>Parvibaculum</taxon>
    </lineage>
</organism>
<dbReference type="KEGG" id="pla:Plav_1879"/>
<feature type="chain" id="PRO_5002710566" description="Surface antigen domain-containing protein" evidence="1">
    <location>
        <begin position="21"/>
        <end position="163"/>
    </location>
</feature>
<sequence length="163" mass="17058">MRGPRVVTLFILAGVLAACADQRLPQPDVTMRQPQGMVDVPVDDSGTRLAGPAGGALLGMAIGTGGGTEVAVGAGVILGYMVGGSEGPTLSGLPAQARNEAVAKMMTVPLREQVTWFTASEKASGKITPTREFTDERGRRCREFVEWRTLRGMNGHTSGTACL</sequence>
<reference evidence="2 3" key="1">
    <citation type="journal article" date="2011" name="Stand. Genomic Sci.">
        <title>Complete genome sequence of Parvibaculum lavamentivorans type strain (DS-1(T)).</title>
        <authorList>
            <person name="Schleheck D."/>
            <person name="Weiss M."/>
            <person name="Pitluck S."/>
            <person name="Bruce D."/>
            <person name="Land M.L."/>
            <person name="Han S."/>
            <person name="Saunders E."/>
            <person name="Tapia R."/>
            <person name="Detter C."/>
            <person name="Brettin T."/>
            <person name="Han J."/>
            <person name="Woyke T."/>
            <person name="Goodwin L."/>
            <person name="Pennacchio L."/>
            <person name="Nolan M."/>
            <person name="Cook A.M."/>
            <person name="Kjelleberg S."/>
            <person name="Thomas T."/>
        </authorList>
    </citation>
    <scope>NUCLEOTIDE SEQUENCE [LARGE SCALE GENOMIC DNA]</scope>
    <source>
        <strain evidence="3">DS-1 / DSM 13023 / NCIMB 13966</strain>
    </source>
</reference>
<keyword evidence="3" id="KW-1185">Reference proteome</keyword>
<dbReference type="Proteomes" id="UP000006377">
    <property type="component" value="Chromosome"/>
</dbReference>
<evidence type="ECO:0008006" key="4">
    <source>
        <dbReference type="Google" id="ProtNLM"/>
    </source>
</evidence>
<proteinExistence type="predicted"/>
<protein>
    <recommendedName>
        <fullName evidence="4">Surface antigen domain-containing protein</fullName>
    </recommendedName>
</protein>
<dbReference type="EMBL" id="CP000774">
    <property type="protein sequence ID" value="ABS63494.1"/>
    <property type="molecule type" value="Genomic_DNA"/>
</dbReference>
<name>A7HUB1_PARL1</name>
<feature type="signal peptide" evidence="1">
    <location>
        <begin position="1"/>
        <end position="20"/>
    </location>
</feature>
<dbReference type="AlphaFoldDB" id="A7HUB1"/>